<dbReference type="GO" id="GO:0004065">
    <property type="term" value="F:arylsulfatase activity"/>
    <property type="evidence" value="ECO:0007669"/>
    <property type="project" value="TreeGrafter"/>
</dbReference>
<sequence>MTSPPNVVLLVLDTLRADALSCYNEEGVETPNIDRLADNGVRFGNAFAAGPWTPTSHGTLFSGQFPSETGFLGSMPWMSDDVPLLADVLRENGYSTVGVAGPSKMGSTTGLHRGFDWYYEAYEDVPERPSIEWFKRLVTDPAIRRDFWRMLTRGNDYFNELRIEKFREGLSTVEGPFFAMMNLTTVHAPYDPPRPFKEAETPELSRPTLPLMEEFTPTPGQLDQDDVRERRVFDVADGEKGRNIRMKYLDDQSYVTDEELALVKRWYDAAVRYLDDQVGRIFQWFEERGEFENTIFVVTSDHGEFFGEHSTLYHGIFLHDEVLHVPLLMSGPGIPKGGQRDELVSLADVFPTICSLCDIKAPQVSGVNLFGDKGRDAVFAEWAPTEEGNLEAASSVDDQVVERLELGRKSIRTTEYRFEMRSDGSEELYTVPDQTAVENPDEDTVNRLRSRLINRLGTDFSGDDGEDREYSDAVERNLRQLGYLG</sequence>
<dbReference type="Proteomes" id="UP000294028">
    <property type="component" value="Unassembled WGS sequence"/>
</dbReference>
<evidence type="ECO:0000259" key="2">
    <source>
        <dbReference type="Pfam" id="PF00884"/>
    </source>
</evidence>
<feature type="domain" description="Sulfatase N-terminal" evidence="2">
    <location>
        <begin position="5"/>
        <end position="358"/>
    </location>
</feature>
<dbReference type="CDD" id="cd16148">
    <property type="entry name" value="sulfatase_like"/>
    <property type="match status" value="1"/>
</dbReference>
<reference evidence="3 4" key="1">
    <citation type="submission" date="2018-12" db="EMBL/GenBank/DDBJ databases">
        <title>Genome analysis provides insights into bioremediation potentialities of Halogeometricum borinquense strain N11.</title>
        <authorList>
            <person name="Najjari A."/>
            <person name="Youssef N."/>
            <person name="Fhoula I."/>
            <person name="Ben Dhia O."/>
            <person name="Mahjoubi M."/>
            <person name="Ouzari H.I."/>
            <person name="Cherif A."/>
        </authorList>
    </citation>
    <scope>NUCLEOTIDE SEQUENCE [LARGE SCALE GENOMIC DNA]</scope>
    <source>
        <strain evidence="3 4">N11</strain>
    </source>
</reference>
<organism evidence="3 4">
    <name type="scientific">Halogeometricum borinquense</name>
    <dbReference type="NCBI Taxonomy" id="60847"/>
    <lineage>
        <taxon>Archaea</taxon>
        <taxon>Methanobacteriati</taxon>
        <taxon>Methanobacteriota</taxon>
        <taxon>Stenosarchaea group</taxon>
        <taxon>Halobacteria</taxon>
        <taxon>Halobacteriales</taxon>
        <taxon>Haloferacaceae</taxon>
        <taxon>Halogeometricum</taxon>
    </lineage>
</organism>
<accession>A0A482TID6</accession>
<protein>
    <submittedName>
        <fullName evidence="3">DUF229 domain-containing protein</fullName>
    </submittedName>
</protein>
<dbReference type="RefSeq" id="WP_129784121.1">
    <property type="nucleotide sequence ID" value="NZ_RZHH01000002.1"/>
</dbReference>
<comment type="caution">
    <text evidence="3">The sequence shown here is derived from an EMBL/GenBank/DDBJ whole genome shotgun (WGS) entry which is preliminary data.</text>
</comment>
<dbReference type="InterPro" id="IPR050738">
    <property type="entry name" value="Sulfatase"/>
</dbReference>
<name>A0A482TID6_9EURY</name>
<dbReference type="InterPro" id="IPR017850">
    <property type="entry name" value="Alkaline_phosphatase_core_sf"/>
</dbReference>
<dbReference type="AlphaFoldDB" id="A0A482TID6"/>
<dbReference type="SUPFAM" id="SSF53649">
    <property type="entry name" value="Alkaline phosphatase-like"/>
    <property type="match status" value="1"/>
</dbReference>
<dbReference type="Pfam" id="PF00884">
    <property type="entry name" value="Sulfatase"/>
    <property type="match status" value="1"/>
</dbReference>
<dbReference type="PANTHER" id="PTHR42693">
    <property type="entry name" value="ARYLSULFATASE FAMILY MEMBER"/>
    <property type="match status" value="1"/>
</dbReference>
<dbReference type="Gene3D" id="3.40.720.10">
    <property type="entry name" value="Alkaline Phosphatase, subunit A"/>
    <property type="match status" value="1"/>
</dbReference>
<dbReference type="PANTHER" id="PTHR42693:SF33">
    <property type="entry name" value="ARYLSULFATASE"/>
    <property type="match status" value="1"/>
</dbReference>
<evidence type="ECO:0000313" key="4">
    <source>
        <dbReference type="Proteomes" id="UP000294028"/>
    </source>
</evidence>
<comment type="similarity">
    <text evidence="1">Belongs to the sulfatase family.</text>
</comment>
<gene>
    <name evidence="3" type="ORF">ELS19_06810</name>
</gene>
<evidence type="ECO:0000313" key="3">
    <source>
        <dbReference type="EMBL" id="RYJ13703.1"/>
    </source>
</evidence>
<dbReference type="InterPro" id="IPR000917">
    <property type="entry name" value="Sulfatase_N"/>
</dbReference>
<proteinExistence type="inferred from homology"/>
<evidence type="ECO:0000256" key="1">
    <source>
        <dbReference type="ARBA" id="ARBA00008779"/>
    </source>
</evidence>
<dbReference type="EMBL" id="RZHH01000002">
    <property type="protein sequence ID" value="RYJ13703.1"/>
    <property type="molecule type" value="Genomic_DNA"/>
</dbReference>